<dbReference type="InterPro" id="IPR029058">
    <property type="entry name" value="AB_hydrolase_fold"/>
</dbReference>
<dbReference type="Proteomes" id="UP001219525">
    <property type="component" value="Unassembled WGS sequence"/>
</dbReference>
<gene>
    <name evidence="3" type="ORF">GGX14DRAFT_384142</name>
    <name evidence="2" type="ORF">GGX14DRAFT_396456</name>
</gene>
<proteinExistence type="predicted"/>
<name>A0AAD6VEP6_9AGAR</name>
<feature type="domain" description="Carboxylesterase type B" evidence="1">
    <location>
        <begin position="51"/>
        <end position="107"/>
    </location>
</feature>
<organism evidence="2 4">
    <name type="scientific">Mycena pura</name>
    <dbReference type="NCBI Taxonomy" id="153505"/>
    <lineage>
        <taxon>Eukaryota</taxon>
        <taxon>Fungi</taxon>
        <taxon>Dikarya</taxon>
        <taxon>Basidiomycota</taxon>
        <taxon>Agaricomycotina</taxon>
        <taxon>Agaricomycetes</taxon>
        <taxon>Agaricomycetidae</taxon>
        <taxon>Agaricales</taxon>
        <taxon>Marasmiineae</taxon>
        <taxon>Mycenaceae</taxon>
        <taxon>Mycena</taxon>
    </lineage>
</organism>
<dbReference type="EMBL" id="JARJCW010000001">
    <property type="protein sequence ID" value="KAJ7230184.1"/>
    <property type="molecule type" value="Genomic_DNA"/>
</dbReference>
<evidence type="ECO:0000313" key="2">
    <source>
        <dbReference type="EMBL" id="KAJ7207638.1"/>
    </source>
</evidence>
<reference evidence="2" key="1">
    <citation type="submission" date="2023-03" db="EMBL/GenBank/DDBJ databases">
        <title>Massive genome expansion in bonnet fungi (Mycena s.s.) driven by repeated elements and novel gene families across ecological guilds.</title>
        <authorList>
            <consortium name="Lawrence Berkeley National Laboratory"/>
            <person name="Harder C.B."/>
            <person name="Miyauchi S."/>
            <person name="Viragh M."/>
            <person name="Kuo A."/>
            <person name="Thoen E."/>
            <person name="Andreopoulos B."/>
            <person name="Lu D."/>
            <person name="Skrede I."/>
            <person name="Drula E."/>
            <person name="Henrissat B."/>
            <person name="Morin E."/>
            <person name="Kohler A."/>
            <person name="Barry K."/>
            <person name="LaButti K."/>
            <person name="Morin E."/>
            <person name="Salamov A."/>
            <person name="Lipzen A."/>
            <person name="Mereny Z."/>
            <person name="Hegedus B."/>
            <person name="Baldrian P."/>
            <person name="Stursova M."/>
            <person name="Weitz H."/>
            <person name="Taylor A."/>
            <person name="Grigoriev I.V."/>
            <person name="Nagy L.G."/>
            <person name="Martin F."/>
            <person name="Kauserud H."/>
        </authorList>
    </citation>
    <scope>NUCLEOTIDE SEQUENCE</scope>
    <source>
        <strain evidence="2">9144</strain>
    </source>
</reference>
<evidence type="ECO:0000313" key="3">
    <source>
        <dbReference type="EMBL" id="KAJ7230184.1"/>
    </source>
</evidence>
<dbReference type="SUPFAM" id="SSF53474">
    <property type="entry name" value="alpha/beta-Hydrolases"/>
    <property type="match status" value="1"/>
</dbReference>
<accession>A0AAD6VEP6</accession>
<keyword evidence="4" id="KW-1185">Reference proteome</keyword>
<dbReference type="AlphaFoldDB" id="A0AAD6VEP6"/>
<dbReference type="Pfam" id="PF00135">
    <property type="entry name" value="COesterase"/>
    <property type="match status" value="1"/>
</dbReference>
<dbReference type="InterPro" id="IPR002018">
    <property type="entry name" value="CarbesteraseB"/>
</dbReference>
<protein>
    <recommendedName>
        <fullName evidence="1">Carboxylesterase type B domain-containing protein</fullName>
    </recommendedName>
</protein>
<comment type="caution">
    <text evidence="2">The sequence shown here is derived from an EMBL/GenBank/DDBJ whole genome shotgun (WGS) entry which is preliminary data.</text>
</comment>
<evidence type="ECO:0000313" key="4">
    <source>
        <dbReference type="Proteomes" id="UP001219525"/>
    </source>
</evidence>
<evidence type="ECO:0000259" key="1">
    <source>
        <dbReference type="Pfam" id="PF00135"/>
    </source>
</evidence>
<dbReference type="Gene3D" id="3.40.50.1820">
    <property type="entry name" value="alpha/beta hydrolase"/>
    <property type="match status" value="1"/>
</dbReference>
<sequence length="118" mass="12768">MIGVKQEESKISVQNIYQQKILRFSNEPKIVSNDPISGLPVPVTVLTSPQVVKPATATPTSNLPVVMWIFGGGFEIGSPSLYDGATIVERSLDIGKPVIFVSTNYRLSGKPLITDILI</sequence>
<dbReference type="EMBL" id="JARJCW010000036">
    <property type="protein sequence ID" value="KAJ7207638.1"/>
    <property type="molecule type" value="Genomic_DNA"/>
</dbReference>